<evidence type="ECO:0000313" key="24">
    <source>
        <dbReference type="RefSeq" id="XP_058987687.1"/>
    </source>
</evidence>
<evidence type="ECO:0000256" key="5">
    <source>
        <dbReference type="ARBA" id="ARBA00015519"/>
    </source>
</evidence>
<organism evidence="14 17">
    <name type="scientific">Musca domestica</name>
    <name type="common">House fly</name>
    <dbReference type="NCBI Taxonomy" id="7370"/>
    <lineage>
        <taxon>Eukaryota</taxon>
        <taxon>Metazoa</taxon>
        <taxon>Ecdysozoa</taxon>
        <taxon>Arthropoda</taxon>
        <taxon>Hexapoda</taxon>
        <taxon>Insecta</taxon>
        <taxon>Pterygota</taxon>
        <taxon>Neoptera</taxon>
        <taxon>Endopterygota</taxon>
        <taxon>Diptera</taxon>
        <taxon>Brachycera</taxon>
        <taxon>Muscomorpha</taxon>
        <taxon>Muscoidea</taxon>
        <taxon>Muscidae</taxon>
        <taxon>Musca</taxon>
    </lineage>
</organism>
<evidence type="ECO:0000313" key="15">
    <source>
        <dbReference type="RefSeq" id="XP_058975033.1"/>
    </source>
</evidence>
<evidence type="ECO:0000256" key="9">
    <source>
        <dbReference type="ARBA" id="ARBA00022801"/>
    </source>
</evidence>
<evidence type="ECO:0000313" key="21">
    <source>
        <dbReference type="RefSeq" id="XP_058983564.1"/>
    </source>
</evidence>
<evidence type="ECO:0000256" key="12">
    <source>
        <dbReference type="ARBA" id="ARBA00045850"/>
    </source>
</evidence>
<dbReference type="RefSeq" id="XP_058977151.1">
    <property type="nucleotide sequence ID" value="XM_059121168.1"/>
</dbReference>
<dbReference type="RefSeq" id="XP_058987687.1">
    <property type="nucleotide sequence ID" value="XM_059131704.1"/>
</dbReference>
<evidence type="ECO:0000256" key="10">
    <source>
        <dbReference type="ARBA" id="ARBA00023242"/>
    </source>
</evidence>
<keyword evidence="8" id="KW-0479">Metal-binding</keyword>
<proteinExistence type="inferred from homology"/>
<sequence>MFSVAFVMLADAENAEVQQQEKNMQRIERRRLRDAINPLELPQSLFEKYYRVNKPAFKYLLGVLTSNIQPKRKSFAVSPVVKLSAALRFFAEGGYQTGIGKDCDVSVAQCSLSKVLTEVINIFEKHLCPKWIRFCRTEEEKRKIALALYIKHGIPSVIGCVDGTHVRIIAPSANKHLYYNRKGYYSLNVMLVCDHELRIQYVDASHPGACHDSFIWNTSELRAHLEEVYRTGGSKYWLLGDAGYSLEPWLLTPHRCPQDESVEIKFNEIHSKCRNVVERTNGVLKNRWRCILGARELHYSPEKAAKITNVCCALHNICIHFKCNTDVNDVEHVDSISIQYSDSDVVSLATQQYLSVAQNIRNNIGHNL</sequence>
<evidence type="ECO:0000313" key="18">
    <source>
        <dbReference type="RefSeq" id="XP_058978764.1"/>
    </source>
</evidence>
<evidence type="ECO:0000313" key="19">
    <source>
        <dbReference type="RefSeq" id="XP_058980662.1"/>
    </source>
</evidence>
<dbReference type="RefSeq" id="XP_058980769.1">
    <property type="nucleotide sequence ID" value="XM_059124786.1"/>
</dbReference>
<dbReference type="PRINTS" id="PR02086">
    <property type="entry name" value="PUTNUCHARBI1"/>
</dbReference>
<evidence type="ECO:0000313" key="17">
    <source>
        <dbReference type="RefSeq" id="XP_058977151.1"/>
    </source>
</evidence>
<evidence type="ECO:0000313" key="23">
    <source>
        <dbReference type="RefSeq" id="XP_058984891.1"/>
    </source>
</evidence>
<keyword evidence="9" id="KW-0378">Hydrolase</keyword>
<keyword evidence="7" id="KW-0540">Nuclease</keyword>
<evidence type="ECO:0000313" key="20">
    <source>
        <dbReference type="RefSeq" id="XP_058980769.1"/>
    </source>
</evidence>
<evidence type="ECO:0000313" key="14">
    <source>
        <dbReference type="Proteomes" id="UP001652621"/>
    </source>
</evidence>
<dbReference type="RefSeq" id="XP_058975098.1">
    <property type="nucleotide sequence ID" value="XM_059119115.1"/>
</dbReference>
<reference evidence="15 16" key="1">
    <citation type="submission" date="2025-05" db="UniProtKB">
        <authorList>
            <consortium name="RefSeq"/>
        </authorList>
    </citation>
    <scope>IDENTIFICATION</scope>
    <source>
        <strain evidence="15 16">Aabys</strain>
        <tissue evidence="15 16">Whole body</tissue>
    </source>
</reference>
<comment type="cofactor">
    <cofactor evidence="1">
        <name>a divalent metal cation</name>
        <dbReference type="ChEBI" id="CHEBI:60240"/>
    </cofactor>
</comment>
<evidence type="ECO:0000256" key="1">
    <source>
        <dbReference type="ARBA" id="ARBA00001968"/>
    </source>
</evidence>
<dbReference type="RefSeq" id="XP_058984254.1">
    <property type="nucleotide sequence ID" value="XM_059128271.1"/>
</dbReference>
<dbReference type="Pfam" id="PF13359">
    <property type="entry name" value="DDE_Tnp_4"/>
    <property type="match status" value="1"/>
</dbReference>
<keyword evidence="14" id="KW-1185">Reference proteome</keyword>
<name>A0ABM3UUE6_MUSDO</name>
<dbReference type="PANTHER" id="PTHR22930">
    <property type="match status" value="1"/>
</dbReference>
<evidence type="ECO:0000256" key="11">
    <source>
        <dbReference type="ARBA" id="ARBA00030126"/>
    </source>
</evidence>
<evidence type="ECO:0000256" key="6">
    <source>
        <dbReference type="ARBA" id="ARBA00022490"/>
    </source>
</evidence>
<evidence type="ECO:0000256" key="4">
    <source>
        <dbReference type="ARBA" id="ARBA00006958"/>
    </source>
</evidence>
<evidence type="ECO:0000313" key="16">
    <source>
        <dbReference type="RefSeq" id="XP_058975098.1"/>
    </source>
</evidence>
<dbReference type="RefSeq" id="XP_058978764.1">
    <property type="nucleotide sequence ID" value="XM_059122781.1"/>
</dbReference>
<accession>A0ABM3UUE6</accession>
<dbReference type="InterPro" id="IPR026103">
    <property type="entry name" value="HARBI1_animal"/>
</dbReference>
<dbReference type="RefSeq" id="XP_058983564.1">
    <property type="nucleotide sequence ID" value="XM_059127581.1"/>
</dbReference>
<dbReference type="RefSeq" id="XP_058984891.1">
    <property type="nucleotide sequence ID" value="XM_059128908.1"/>
</dbReference>
<comment type="subcellular location">
    <subcellularLocation>
        <location evidence="3">Cytoplasm</location>
    </subcellularLocation>
    <subcellularLocation>
        <location evidence="2">Nucleus</location>
    </subcellularLocation>
</comment>
<evidence type="ECO:0000256" key="8">
    <source>
        <dbReference type="ARBA" id="ARBA00022723"/>
    </source>
</evidence>
<feature type="domain" description="DDE Tnp4" evidence="13">
    <location>
        <begin position="161"/>
        <end position="316"/>
    </location>
</feature>
<evidence type="ECO:0000256" key="2">
    <source>
        <dbReference type="ARBA" id="ARBA00004123"/>
    </source>
</evidence>
<evidence type="ECO:0000313" key="22">
    <source>
        <dbReference type="RefSeq" id="XP_058984254.1"/>
    </source>
</evidence>
<evidence type="ECO:0000256" key="3">
    <source>
        <dbReference type="ARBA" id="ARBA00004496"/>
    </source>
</evidence>
<protein>
    <recommendedName>
        <fullName evidence="5">Putative nuclease HARBI1</fullName>
    </recommendedName>
    <alternativeName>
        <fullName evidence="11">Harbinger transposase-derived nuclease</fullName>
    </alternativeName>
</protein>
<keyword evidence="10" id="KW-0539">Nucleus</keyword>
<evidence type="ECO:0000256" key="7">
    <source>
        <dbReference type="ARBA" id="ARBA00022722"/>
    </source>
</evidence>
<dbReference type="PANTHER" id="PTHR22930:SF289">
    <property type="entry name" value="DDE TNP4 DOMAIN-CONTAINING PROTEIN-RELATED"/>
    <property type="match status" value="1"/>
</dbReference>
<dbReference type="RefSeq" id="XP_058975033.1">
    <property type="nucleotide sequence ID" value="XM_059119050.1"/>
</dbReference>
<keyword evidence="6" id="KW-0963">Cytoplasm</keyword>
<dbReference type="Proteomes" id="UP001652621">
    <property type="component" value="Unplaced"/>
</dbReference>
<dbReference type="RefSeq" id="XP_058980662.1">
    <property type="nucleotide sequence ID" value="XM_059124679.1"/>
</dbReference>
<dbReference type="InterPro" id="IPR027806">
    <property type="entry name" value="HARBI1_dom"/>
</dbReference>
<comment type="similarity">
    <text evidence="4">Belongs to the HARBI1 family.</text>
</comment>
<dbReference type="GeneID" id="131801975"/>
<dbReference type="InterPro" id="IPR045249">
    <property type="entry name" value="HARBI1-like"/>
</dbReference>
<gene>
    <name evidence="17" type="primary">LOC131801975</name>
    <name evidence="15" type="synonym">LOC131801071</name>
    <name evidence="16" type="synonym">LOC131801081</name>
    <name evidence="18" type="synonym">LOC131802448</name>
    <name evidence="19" type="synonym">LOC131803397</name>
    <name evidence="20" type="synonym">LOC131803457</name>
    <name evidence="21" type="synonym">LOC131804551</name>
    <name evidence="22" type="synonym">LOC131805040</name>
    <name evidence="23" type="synonym">LOC131805586</name>
    <name evidence="24" type="synonym">LOC131806874</name>
</gene>
<comment type="function">
    <text evidence="12">Transposase-derived protein that may have nuclease activity. Does not have transposase activity.</text>
</comment>
<evidence type="ECO:0000259" key="13">
    <source>
        <dbReference type="Pfam" id="PF13359"/>
    </source>
</evidence>